<name>A0A8S5U7F8_9CAUD</name>
<sequence length="29" mass="3630">MITRKFSLIILFISIRFFSQERRKNKNEN</sequence>
<reference evidence="1" key="1">
    <citation type="journal article" date="2021" name="Proc. Natl. Acad. Sci. U.S.A.">
        <title>A Catalog of Tens of Thousands of Viruses from Human Metagenomes Reveals Hidden Associations with Chronic Diseases.</title>
        <authorList>
            <person name="Tisza M.J."/>
            <person name="Buck C.B."/>
        </authorList>
    </citation>
    <scope>NUCLEOTIDE SEQUENCE</scope>
    <source>
        <strain evidence="1">CtDd04</strain>
    </source>
</reference>
<accession>A0A8S5U7F8</accession>
<dbReference type="EMBL" id="BK016025">
    <property type="protein sequence ID" value="DAF90318.1"/>
    <property type="molecule type" value="Genomic_DNA"/>
</dbReference>
<organism evidence="1">
    <name type="scientific">Podoviridae sp. ctDd04</name>
    <dbReference type="NCBI Taxonomy" id="2825232"/>
    <lineage>
        <taxon>Viruses</taxon>
        <taxon>Duplodnaviria</taxon>
        <taxon>Heunggongvirae</taxon>
        <taxon>Uroviricota</taxon>
        <taxon>Caudoviricetes</taxon>
    </lineage>
</organism>
<evidence type="ECO:0000313" key="1">
    <source>
        <dbReference type="EMBL" id="DAF90318.1"/>
    </source>
</evidence>
<proteinExistence type="predicted"/>
<protein>
    <submittedName>
        <fullName evidence="1">Uncharacterized protein</fullName>
    </submittedName>
</protein>